<dbReference type="PROSITE" id="PS50893">
    <property type="entry name" value="ABC_TRANSPORTER_2"/>
    <property type="match status" value="1"/>
</dbReference>
<dbReference type="PANTHER" id="PTHR43394">
    <property type="entry name" value="ATP-DEPENDENT PERMEASE MDL1, MITOCHONDRIAL"/>
    <property type="match status" value="1"/>
</dbReference>
<name>A0A6M0H064_9CLOT</name>
<dbReference type="SMART" id="SM00382">
    <property type="entry name" value="AAA"/>
    <property type="match status" value="1"/>
</dbReference>
<organism evidence="10 11">
    <name type="scientific">Clostridium senegalense</name>
    <dbReference type="NCBI Taxonomy" id="1465809"/>
    <lineage>
        <taxon>Bacteria</taxon>
        <taxon>Bacillati</taxon>
        <taxon>Bacillota</taxon>
        <taxon>Clostridia</taxon>
        <taxon>Eubacteriales</taxon>
        <taxon>Clostridiaceae</taxon>
        <taxon>Clostridium</taxon>
    </lineage>
</organism>
<keyword evidence="5 7" id="KW-1133">Transmembrane helix</keyword>
<accession>A0A6M0H064</accession>
<dbReference type="InterPro" id="IPR039421">
    <property type="entry name" value="Type_1_exporter"/>
</dbReference>
<dbReference type="PANTHER" id="PTHR43394:SF1">
    <property type="entry name" value="ATP-BINDING CASSETTE SUB-FAMILY B MEMBER 10, MITOCHONDRIAL"/>
    <property type="match status" value="1"/>
</dbReference>
<evidence type="ECO:0000256" key="2">
    <source>
        <dbReference type="ARBA" id="ARBA00022692"/>
    </source>
</evidence>
<evidence type="ECO:0000259" key="8">
    <source>
        <dbReference type="PROSITE" id="PS50893"/>
    </source>
</evidence>
<dbReference type="GO" id="GO:0005886">
    <property type="term" value="C:plasma membrane"/>
    <property type="evidence" value="ECO:0007669"/>
    <property type="project" value="UniProtKB-SubCell"/>
</dbReference>
<dbReference type="Pfam" id="PF00664">
    <property type="entry name" value="ABC_membrane"/>
    <property type="match status" value="1"/>
</dbReference>
<dbReference type="GO" id="GO:0016887">
    <property type="term" value="F:ATP hydrolysis activity"/>
    <property type="evidence" value="ECO:0007669"/>
    <property type="project" value="InterPro"/>
</dbReference>
<dbReference type="SUPFAM" id="SSF90123">
    <property type="entry name" value="ABC transporter transmembrane region"/>
    <property type="match status" value="1"/>
</dbReference>
<dbReference type="PROSITE" id="PS00211">
    <property type="entry name" value="ABC_TRANSPORTER_1"/>
    <property type="match status" value="1"/>
</dbReference>
<dbReference type="AlphaFoldDB" id="A0A6M0H064"/>
<keyword evidence="6 7" id="KW-0472">Membrane</keyword>
<keyword evidence="4 10" id="KW-0067">ATP-binding</keyword>
<gene>
    <name evidence="10" type="ORF">G3M99_04585</name>
</gene>
<sequence>MRIKNVISKRDVKLIKNTFKYLKKFKIHFLSIIFSMIIMILLGIIQPLIAGKIIEKVSLQQFNDIYYFLILALFIQIIESFITSLKSYLEITLNNKIILDVKNDMYNSILNLSMKVFDKVGIGEFISRLQGDVNILANIITNEFINTLISIIRVLILSIIILKINLKLSIIILIQFPINYILMLRFGKELREKNKSLSKIQDIYFNFIQQSLLGIKYIKTNNIKYKNFKKFNNISLILNQDKNKISKFHNFAYFIIKIINISNNFILNIFGLYLIIRGNLTIQYFVAFTSYSKQFSEDLNNILQLNATIQKSLVSLERIFDLINNNENWECEKFGPKNKKIKKANIIFQNVYFSYDNKTYILNDFNCKIKSKSLNVIVGKNGSGKTTIINLLLKLYNISSGNILINNIKLNELNEKSIRNLISVVHQQIYIFNLTIRENFKLINKNINDDEIIELCNYVKLNDYIQNLKEGYDTVIKENCNNLSGGQRQRLALALCLARNTPIIILDEITSSLDDESKIIIKKIVKKLSLDKTIIMITHDKDLINISNNIITMN</sequence>
<evidence type="ECO:0000256" key="5">
    <source>
        <dbReference type="ARBA" id="ARBA00022989"/>
    </source>
</evidence>
<protein>
    <submittedName>
        <fullName evidence="10">ABC transporter ATP-binding protein</fullName>
    </submittedName>
</protein>
<reference evidence="10 11" key="1">
    <citation type="submission" date="2020-02" db="EMBL/GenBank/DDBJ databases">
        <title>Genome assembly of a novel Clostridium senegalense strain.</title>
        <authorList>
            <person name="Gupta T.B."/>
            <person name="Jauregui R."/>
            <person name="Maclean P."/>
            <person name="Nawarathana A."/>
            <person name="Brightwell G."/>
        </authorList>
    </citation>
    <scope>NUCLEOTIDE SEQUENCE [LARGE SCALE GENOMIC DNA]</scope>
    <source>
        <strain evidence="10 11">AGRFS4</strain>
    </source>
</reference>
<keyword evidence="11" id="KW-1185">Reference proteome</keyword>
<evidence type="ECO:0000256" key="4">
    <source>
        <dbReference type="ARBA" id="ARBA00022840"/>
    </source>
</evidence>
<feature type="transmembrane region" description="Helical" evidence="7">
    <location>
        <begin position="65"/>
        <end position="85"/>
    </location>
</feature>
<keyword evidence="3" id="KW-0547">Nucleotide-binding</keyword>
<dbReference type="RefSeq" id="WP_199869355.1">
    <property type="nucleotide sequence ID" value="NZ_JAAGPU010000005.1"/>
</dbReference>
<evidence type="ECO:0000259" key="9">
    <source>
        <dbReference type="PROSITE" id="PS50929"/>
    </source>
</evidence>
<dbReference type="InterPro" id="IPR017871">
    <property type="entry name" value="ABC_transporter-like_CS"/>
</dbReference>
<evidence type="ECO:0000313" key="10">
    <source>
        <dbReference type="EMBL" id="NEU04145.1"/>
    </source>
</evidence>
<dbReference type="Pfam" id="PF00005">
    <property type="entry name" value="ABC_tran"/>
    <property type="match status" value="1"/>
</dbReference>
<evidence type="ECO:0000256" key="1">
    <source>
        <dbReference type="ARBA" id="ARBA00004651"/>
    </source>
</evidence>
<evidence type="ECO:0000256" key="6">
    <source>
        <dbReference type="ARBA" id="ARBA00023136"/>
    </source>
</evidence>
<dbReference type="Gene3D" id="1.20.1560.10">
    <property type="entry name" value="ABC transporter type 1, transmembrane domain"/>
    <property type="match status" value="1"/>
</dbReference>
<evidence type="ECO:0000256" key="3">
    <source>
        <dbReference type="ARBA" id="ARBA00022741"/>
    </source>
</evidence>
<dbReference type="CDD" id="cd07346">
    <property type="entry name" value="ABC_6TM_exporters"/>
    <property type="match status" value="1"/>
</dbReference>
<comment type="subcellular location">
    <subcellularLocation>
        <location evidence="1">Cell membrane</location>
        <topology evidence="1">Multi-pass membrane protein</topology>
    </subcellularLocation>
</comment>
<feature type="transmembrane region" description="Helical" evidence="7">
    <location>
        <begin position="27"/>
        <end position="45"/>
    </location>
</feature>
<dbReference type="EMBL" id="JAAGPU010000005">
    <property type="protein sequence ID" value="NEU04145.1"/>
    <property type="molecule type" value="Genomic_DNA"/>
</dbReference>
<comment type="caution">
    <text evidence="10">The sequence shown here is derived from an EMBL/GenBank/DDBJ whole genome shotgun (WGS) entry which is preliminary data.</text>
</comment>
<dbReference type="InterPro" id="IPR003439">
    <property type="entry name" value="ABC_transporter-like_ATP-bd"/>
</dbReference>
<evidence type="ECO:0000256" key="7">
    <source>
        <dbReference type="SAM" id="Phobius"/>
    </source>
</evidence>
<dbReference type="GO" id="GO:0005524">
    <property type="term" value="F:ATP binding"/>
    <property type="evidence" value="ECO:0007669"/>
    <property type="project" value="UniProtKB-KW"/>
</dbReference>
<dbReference type="InterPro" id="IPR027417">
    <property type="entry name" value="P-loop_NTPase"/>
</dbReference>
<dbReference type="InterPro" id="IPR036640">
    <property type="entry name" value="ABC1_TM_sf"/>
</dbReference>
<dbReference type="InterPro" id="IPR003593">
    <property type="entry name" value="AAA+_ATPase"/>
</dbReference>
<dbReference type="Proteomes" id="UP000481872">
    <property type="component" value="Unassembled WGS sequence"/>
</dbReference>
<keyword evidence="2 7" id="KW-0812">Transmembrane</keyword>
<dbReference type="GO" id="GO:0015421">
    <property type="term" value="F:ABC-type oligopeptide transporter activity"/>
    <property type="evidence" value="ECO:0007669"/>
    <property type="project" value="TreeGrafter"/>
</dbReference>
<dbReference type="Gene3D" id="3.40.50.300">
    <property type="entry name" value="P-loop containing nucleotide triphosphate hydrolases"/>
    <property type="match status" value="1"/>
</dbReference>
<dbReference type="SUPFAM" id="SSF52540">
    <property type="entry name" value="P-loop containing nucleoside triphosphate hydrolases"/>
    <property type="match status" value="1"/>
</dbReference>
<evidence type="ECO:0000313" key="11">
    <source>
        <dbReference type="Proteomes" id="UP000481872"/>
    </source>
</evidence>
<proteinExistence type="predicted"/>
<feature type="domain" description="ABC transporter" evidence="8">
    <location>
        <begin position="346"/>
        <end position="554"/>
    </location>
</feature>
<dbReference type="PROSITE" id="PS50929">
    <property type="entry name" value="ABC_TM1F"/>
    <property type="match status" value="1"/>
</dbReference>
<feature type="domain" description="ABC transmembrane type-1" evidence="9">
    <location>
        <begin position="32"/>
        <end position="311"/>
    </location>
</feature>
<dbReference type="InterPro" id="IPR011527">
    <property type="entry name" value="ABC1_TM_dom"/>
</dbReference>